<dbReference type="Proteomes" id="UP000190675">
    <property type="component" value="Chromosome I"/>
</dbReference>
<dbReference type="Gene3D" id="3.30.310.70">
    <property type="entry name" value="TT1751-like domain"/>
    <property type="match status" value="1"/>
</dbReference>
<feature type="domain" description="DUF302" evidence="1">
    <location>
        <begin position="37"/>
        <end position="99"/>
    </location>
</feature>
<dbReference type="OrthoDB" id="9799367at2"/>
<dbReference type="AlphaFoldDB" id="A0A1M5T5H5"/>
<evidence type="ECO:0000313" key="2">
    <source>
        <dbReference type="EMBL" id="SHH46005.1"/>
    </source>
</evidence>
<gene>
    <name evidence="2" type="ORF">SAMN05444169_7570</name>
</gene>
<dbReference type="CDD" id="cd14797">
    <property type="entry name" value="DUF302"/>
    <property type="match status" value="1"/>
</dbReference>
<dbReference type="PANTHER" id="PTHR38342:SF2">
    <property type="entry name" value="INNER MEMBRANE OR EXPORTED"/>
    <property type="match status" value="1"/>
</dbReference>
<dbReference type="InterPro" id="IPR035923">
    <property type="entry name" value="TT1751-like_sf"/>
</dbReference>
<protein>
    <submittedName>
        <fullName evidence="2">Uncharacterized conserved protein, DUF302 family</fullName>
    </submittedName>
</protein>
<evidence type="ECO:0000259" key="1">
    <source>
        <dbReference type="Pfam" id="PF03625"/>
    </source>
</evidence>
<dbReference type="RefSeq" id="WP_079574268.1">
    <property type="nucleotide sequence ID" value="NZ_LT670818.1"/>
</dbReference>
<name>A0A1M5T5H5_9BRAD</name>
<reference evidence="2 3" key="1">
    <citation type="submission" date="2016-11" db="EMBL/GenBank/DDBJ databases">
        <authorList>
            <person name="Jaros S."/>
            <person name="Januszkiewicz K."/>
            <person name="Wedrychowicz H."/>
        </authorList>
    </citation>
    <scope>NUCLEOTIDE SEQUENCE [LARGE SCALE GENOMIC DNA]</scope>
    <source>
        <strain evidence="2 3">GAS242</strain>
    </source>
</reference>
<dbReference type="InterPro" id="IPR005180">
    <property type="entry name" value="DUF302"/>
</dbReference>
<dbReference type="EMBL" id="LT670818">
    <property type="protein sequence ID" value="SHH46005.1"/>
    <property type="molecule type" value="Genomic_DNA"/>
</dbReference>
<evidence type="ECO:0000313" key="3">
    <source>
        <dbReference type="Proteomes" id="UP000190675"/>
    </source>
</evidence>
<organism evidence="2 3">
    <name type="scientific">Bradyrhizobium erythrophlei</name>
    <dbReference type="NCBI Taxonomy" id="1437360"/>
    <lineage>
        <taxon>Bacteria</taxon>
        <taxon>Pseudomonadati</taxon>
        <taxon>Pseudomonadota</taxon>
        <taxon>Alphaproteobacteria</taxon>
        <taxon>Hyphomicrobiales</taxon>
        <taxon>Nitrobacteraceae</taxon>
        <taxon>Bradyrhizobium</taxon>
    </lineage>
</organism>
<dbReference type="Pfam" id="PF03625">
    <property type="entry name" value="DUF302"/>
    <property type="match status" value="1"/>
</dbReference>
<accession>A0A1M5T5H5</accession>
<dbReference type="SUPFAM" id="SSF103247">
    <property type="entry name" value="TT1751-like"/>
    <property type="match status" value="1"/>
</dbReference>
<sequence length="133" mass="13917">MATPGLTTIRSSFGPQDTMNRLETAVKAKGMTVFARIDHAAGATTVGLPLRPTEVLIFGNARGGTPLMQSIQTIGIDLPLKALVWQDAAGDTWLSYNDPDWLAKRHGLSRETETAVGTLAGALAALAKAATTG</sequence>
<dbReference type="PANTHER" id="PTHR38342">
    <property type="entry name" value="SLR5037 PROTEIN"/>
    <property type="match status" value="1"/>
</dbReference>
<proteinExistence type="predicted"/>